<evidence type="ECO:0000313" key="4">
    <source>
        <dbReference type="Proteomes" id="UP000215545"/>
    </source>
</evidence>
<accession>A0A1N6Y3E6</accession>
<organism evidence="2 3">
    <name type="scientific">Domibacillus enclensis</name>
    <dbReference type="NCBI Taxonomy" id="1017273"/>
    <lineage>
        <taxon>Bacteria</taxon>
        <taxon>Bacillati</taxon>
        <taxon>Bacillota</taxon>
        <taxon>Bacilli</taxon>
        <taxon>Bacillales</taxon>
        <taxon>Bacillaceae</taxon>
        <taxon>Domibacillus</taxon>
    </lineage>
</organism>
<dbReference type="RefSeq" id="WP_045851979.1">
    <property type="nucleotide sequence ID" value="NZ_FTLX01000005.1"/>
</dbReference>
<reference evidence="1" key="3">
    <citation type="submission" date="2017-03" db="EMBL/GenBank/DDBJ databases">
        <authorList>
            <person name="Dastager S.G."/>
            <person name="Neurgaonkar P.S."/>
            <person name="Dharne M.S."/>
        </authorList>
    </citation>
    <scope>NUCLEOTIDE SEQUENCE</scope>
    <source>
        <strain evidence="1">DSM 25145</strain>
    </source>
</reference>
<evidence type="ECO:0000313" key="2">
    <source>
        <dbReference type="EMBL" id="SIR09054.1"/>
    </source>
</evidence>
<reference evidence="4" key="2">
    <citation type="submission" date="2017-03" db="EMBL/GenBank/DDBJ databases">
        <title>Bacillus sp. V-88(T) DSM27956, whole genome shotgun sequencing project.</title>
        <authorList>
            <person name="Dastager S.G."/>
            <person name="Neurgaonkar P.S."/>
            <person name="Dharne M.S."/>
        </authorList>
    </citation>
    <scope>NUCLEOTIDE SEQUENCE [LARGE SCALE GENOMIC DNA]</scope>
    <source>
        <strain evidence="4">DSM 25145</strain>
    </source>
</reference>
<dbReference type="EMBL" id="MWSK01000005">
    <property type="protein sequence ID" value="OXS77500.1"/>
    <property type="molecule type" value="Genomic_DNA"/>
</dbReference>
<sequence length="122" mass="14260">MCMYFVDDHHAVNYKLTQLQWEYAEYDPEYAAACYLLAVPMVFEHIVHHLDEQQTPVDWIIQWEEDDSAYDLSAGAIQLGRLALHLWNGHEPFHLLTCLESLQGHHYDVVKTAMDVRLGRSM</sequence>
<evidence type="ECO:0000313" key="3">
    <source>
        <dbReference type="Proteomes" id="UP000186385"/>
    </source>
</evidence>
<dbReference type="InterPro" id="IPR024469">
    <property type="entry name" value="DUF2538"/>
</dbReference>
<dbReference type="AlphaFoldDB" id="A0A1N6Y3E6"/>
<dbReference type="EMBL" id="FTLX01000005">
    <property type="protein sequence ID" value="SIR09054.1"/>
    <property type="molecule type" value="Genomic_DNA"/>
</dbReference>
<name>A0A1N6Y3E6_9BACI</name>
<keyword evidence="4" id="KW-1185">Reference proteome</keyword>
<evidence type="ECO:0000313" key="1">
    <source>
        <dbReference type="EMBL" id="OXS77500.1"/>
    </source>
</evidence>
<dbReference type="Pfam" id="PF10804">
    <property type="entry name" value="DUF2538"/>
    <property type="match status" value="1"/>
</dbReference>
<dbReference type="Proteomes" id="UP000186385">
    <property type="component" value="Unassembled WGS sequence"/>
</dbReference>
<gene>
    <name evidence="1" type="ORF">B1B05_11735</name>
    <name evidence="2" type="ORF">SAMN05443094_105136</name>
</gene>
<protein>
    <submittedName>
        <fullName evidence="2">Uncharacterized protein</fullName>
    </submittedName>
</protein>
<dbReference type="OrthoDB" id="2968185at2"/>
<proteinExistence type="predicted"/>
<dbReference type="Proteomes" id="UP000215545">
    <property type="component" value="Unassembled WGS sequence"/>
</dbReference>
<reference evidence="2 3" key="1">
    <citation type="submission" date="2017-01" db="EMBL/GenBank/DDBJ databases">
        <authorList>
            <person name="Mah S.A."/>
            <person name="Swanson W.J."/>
            <person name="Moy G.W."/>
            <person name="Vacquier V.D."/>
        </authorList>
    </citation>
    <scope>NUCLEOTIDE SEQUENCE [LARGE SCALE GENOMIC DNA]</scope>
    <source>
        <strain evidence="2 3">NIO-1016</strain>
    </source>
</reference>